<dbReference type="SMART" id="SM00354">
    <property type="entry name" value="HTH_LACI"/>
    <property type="match status" value="1"/>
</dbReference>
<reference evidence="5 6" key="1">
    <citation type="submission" date="2019-08" db="EMBL/GenBank/DDBJ databases">
        <title>Deep-cultivation of Planctomycetes and their phenomic and genomic characterization uncovers novel biology.</title>
        <authorList>
            <person name="Wiegand S."/>
            <person name="Jogler M."/>
            <person name="Boedeker C."/>
            <person name="Pinto D."/>
            <person name="Vollmers J."/>
            <person name="Rivas-Marin E."/>
            <person name="Kohn T."/>
            <person name="Peeters S.H."/>
            <person name="Heuer A."/>
            <person name="Rast P."/>
            <person name="Oberbeckmann S."/>
            <person name="Bunk B."/>
            <person name="Jeske O."/>
            <person name="Meyerdierks A."/>
            <person name="Storesund J.E."/>
            <person name="Kallscheuer N."/>
            <person name="Luecker S."/>
            <person name="Lage O.M."/>
            <person name="Pohl T."/>
            <person name="Merkel B.J."/>
            <person name="Hornburger P."/>
            <person name="Mueller R.-W."/>
            <person name="Bruemmer F."/>
            <person name="Labrenz M."/>
            <person name="Spormann A.M."/>
            <person name="Op den Camp H."/>
            <person name="Overmann J."/>
            <person name="Amann R."/>
            <person name="Jetten M.S.M."/>
            <person name="Mascher T."/>
            <person name="Medema M.H."/>
            <person name="Devos D.P."/>
            <person name="Kaster A.-K."/>
            <person name="Ovreas L."/>
            <person name="Rohde M."/>
            <person name="Galperin M.Y."/>
            <person name="Jogler C."/>
        </authorList>
    </citation>
    <scope>NUCLEOTIDE SEQUENCE [LARGE SCALE GENOMIC DNA]</scope>
    <source>
        <strain evidence="5 6">Pr1d</strain>
    </source>
</reference>
<dbReference type="OrthoDB" id="269117at2"/>
<dbReference type="InterPro" id="IPR000843">
    <property type="entry name" value="HTH_LacI"/>
</dbReference>
<gene>
    <name evidence="5" type="primary">cytR_1</name>
    <name evidence="5" type="ORF">Pr1d_12600</name>
</gene>
<dbReference type="SUPFAM" id="SSF47413">
    <property type="entry name" value="lambda repressor-like DNA-binding domains"/>
    <property type="match status" value="1"/>
</dbReference>
<evidence type="ECO:0000256" key="1">
    <source>
        <dbReference type="ARBA" id="ARBA00023015"/>
    </source>
</evidence>
<dbReference type="PROSITE" id="PS50932">
    <property type="entry name" value="HTH_LACI_2"/>
    <property type="match status" value="1"/>
</dbReference>
<evidence type="ECO:0000313" key="6">
    <source>
        <dbReference type="Proteomes" id="UP000323917"/>
    </source>
</evidence>
<dbReference type="CDD" id="cd06267">
    <property type="entry name" value="PBP1_LacI_sugar_binding-like"/>
    <property type="match status" value="1"/>
</dbReference>
<dbReference type="PANTHER" id="PTHR30146:SF138">
    <property type="entry name" value="TRANSCRIPTIONAL REGULATORY PROTEIN"/>
    <property type="match status" value="1"/>
</dbReference>
<name>A0A5B9Q8J1_9BACT</name>
<evidence type="ECO:0000313" key="5">
    <source>
        <dbReference type="EMBL" id="QEG33989.1"/>
    </source>
</evidence>
<accession>A0A5B9Q8J1</accession>
<dbReference type="SUPFAM" id="SSF53822">
    <property type="entry name" value="Periplasmic binding protein-like I"/>
    <property type="match status" value="1"/>
</dbReference>
<protein>
    <submittedName>
        <fullName evidence="5">HTH-type transcriptional repressor CytR</fullName>
    </submittedName>
</protein>
<keyword evidence="1" id="KW-0805">Transcription regulation</keyword>
<dbReference type="Gene3D" id="1.10.260.40">
    <property type="entry name" value="lambda repressor-like DNA-binding domains"/>
    <property type="match status" value="1"/>
</dbReference>
<evidence type="ECO:0000256" key="2">
    <source>
        <dbReference type="ARBA" id="ARBA00023125"/>
    </source>
</evidence>
<organism evidence="5 6">
    <name type="scientific">Bythopirellula goksoeyrii</name>
    <dbReference type="NCBI Taxonomy" id="1400387"/>
    <lineage>
        <taxon>Bacteria</taxon>
        <taxon>Pseudomonadati</taxon>
        <taxon>Planctomycetota</taxon>
        <taxon>Planctomycetia</taxon>
        <taxon>Pirellulales</taxon>
        <taxon>Lacipirellulaceae</taxon>
        <taxon>Bythopirellula</taxon>
    </lineage>
</organism>
<keyword evidence="2" id="KW-0238">DNA-binding</keyword>
<dbReference type="Pfam" id="PF00356">
    <property type="entry name" value="LacI"/>
    <property type="match status" value="1"/>
</dbReference>
<dbReference type="AlphaFoldDB" id="A0A5B9Q8J1"/>
<dbReference type="EMBL" id="CP042913">
    <property type="protein sequence ID" value="QEG33989.1"/>
    <property type="molecule type" value="Genomic_DNA"/>
</dbReference>
<proteinExistence type="predicted"/>
<keyword evidence="6" id="KW-1185">Reference proteome</keyword>
<evidence type="ECO:0000259" key="4">
    <source>
        <dbReference type="PROSITE" id="PS50932"/>
    </source>
</evidence>
<feature type="domain" description="HTH lacI-type" evidence="4">
    <location>
        <begin position="7"/>
        <end position="62"/>
    </location>
</feature>
<dbReference type="InterPro" id="IPR010982">
    <property type="entry name" value="Lambda_DNA-bd_dom_sf"/>
</dbReference>
<dbReference type="CDD" id="cd01392">
    <property type="entry name" value="HTH_LacI"/>
    <property type="match status" value="1"/>
</dbReference>
<dbReference type="KEGG" id="bgok:Pr1d_12600"/>
<dbReference type="PANTHER" id="PTHR30146">
    <property type="entry name" value="LACI-RELATED TRANSCRIPTIONAL REPRESSOR"/>
    <property type="match status" value="1"/>
</dbReference>
<dbReference type="Gene3D" id="3.40.50.2300">
    <property type="match status" value="2"/>
</dbReference>
<keyword evidence="3" id="KW-0804">Transcription</keyword>
<evidence type="ECO:0000256" key="3">
    <source>
        <dbReference type="ARBA" id="ARBA00023163"/>
    </source>
</evidence>
<dbReference type="InterPro" id="IPR046335">
    <property type="entry name" value="LacI/GalR-like_sensor"/>
</dbReference>
<dbReference type="Proteomes" id="UP000323917">
    <property type="component" value="Chromosome"/>
</dbReference>
<dbReference type="GO" id="GO:0003700">
    <property type="term" value="F:DNA-binding transcription factor activity"/>
    <property type="evidence" value="ECO:0007669"/>
    <property type="project" value="TreeGrafter"/>
</dbReference>
<dbReference type="InterPro" id="IPR028082">
    <property type="entry name" value="Peripla_BP_I"/>
</dbReference>
<dbReference type="Pfam" id="PF13377">
    <property type="entry name" value="Peripla_BP_3"/>
    <property type="match status" value="1"/>
</dbReference>
<sequence length="351" mass="39159">MAGSTAPRLKDVAQAANVSMSAASRILRGESDRFGEETCQRVLEAARQLGWRRNLLVNGMQTGRTKMIGVMIPPFDSFWVDVLAGIHLVLAAADYLPITVWVGDCQEIPHFEKGDEQGLEQISRLLDRRVDGLILWPSFAVAYYGHFRELIERRVPVVVIDHEYSEDQIADSIETDEQRSAKAVAEHLISLGHENIACFSSRETAWQAWAVRRREFFEKAVADLKGVKVKSWRLNQWGSNGVEVAEEILTQDPRPTAVFTVTDHEALYIYEAAASLGIRIPEDLSVVGFADLDFAAALQPPLTTMRQRPKEIGRRAAQLVLDRLDGDFADNPPTTVRVGAELIVRGSTQHS</sequence>
<dbReference type="RefSeq" id="WP_148072688.1">
    <property type="nucleotide sequence ID" value="NZ_CP042913.1"/>
</dbReference>
<dbReference type="GO" id="GO:0000976">
    <property type="term" value="F:transcription cis-regulatory region binding"/>
    <property type="evidence" value="ECO:0007669"/>
    <property type="project" value="TreeGrafter"/>
</dbReference>